<keyword evidence="2" id="KW-1185">Reference proteome</keyword>
<organism evidence="1 2">
    <name type="scientific">Pleomassaria siparia CBS 279.74</name>
    <dbReference type="NCBI Taxonomy" id="1314801"/>
    <lineage>
        <taxon>Eukaryota</taxon>
        <taxon>Fungi</taxon>
        <taxon>Dikarya</taxon>
        <taxon>Ascomycota</taxon>
        <taxon>Pezizomycotina</taxon>
        <taxon>Dothideomycetes</taxon>
        <taxon>Pleosporomycetidae</taxon>
        <taxon>Pleosporales</taxon>
        <taxon>Pleomassariaceae</taxon>
        <taxon>Pleomassaria</taxon>
    </lineage>
</organism>
<protein>
    <submittedName>
        <fullName evidence="1">Uncharacterized protein</fullName>
    </submittedName>
</protein>
<name>A0A6G1KKI5_9PLEO</name>
<dbReference type="EMBL" id="MU005765">
    <property type="protein sequence ID" value="KAF2713349.1"/>
    <property type="molecule type" value="Genomic_DNA"/>
</dbReference>
<evidence type="ECO:0000313" key="2">
    <source>
        <dbReference type="Proteomes" id="UP000799428"/>
    </source>
</evidence>
<proteinExistence type="predicted"/>
<gene>
    <name evidence="1" type="ORF">K504DRAFT_498169</name>
</gene>
<evidence type="ECO:0000313" key="1">
    <source>
        <dbReference type="EMBL" id="KAF2713349.1"/>
    </source>
</evidence>
<accession>A0A6G1KKI5</accession>
<sequence length="154" mass="17145">MCSKTPEADPAVPQPAAINAQKLHKALKQQAIICPNISKTVDYPLYLYKVPLTEHKTLSSTPAKFPGANKRLALDDCPTPKILDHPFCHTHRIPREITALISDAFRHLLFTIIPESDESIRLLRQPALRIGSTFLWATTKDFTTALLSSTYPAT</sequence>
<reference evidence="1" key="1">
    <citation type="journal article" date="2020" name="Stud. Mycol.">
        <title>101 Dothideomycetes genomes: a test case for predicting lifestyles and emergence of pathogens.</title>
        <authorList>
            <person name="Haridas S."/>
            <person name="Albert R."/>
            <person name="Binder M."/>
            <person name="Bloem J."/>
            <person name="Labutti K."/>
            <person name="Salamov A."/>
            <person name="Andreopoulos B."/>
            <person name="Baker S."/>
            <person name="Barry K."/>
            <person name="Bills G."/>
            <person name="Bluhm B."/>
            <person name="Cannon C."/>
            <person name="Castanera R."/>
            <person name="Culley D."/>
            <person name="Daum C."/>
            <person name="Ezra D."/>
            <person name="Gonzalez J."/>
            <person name="Henrissat B."/>
            <person name="Kuo A."/>
            <person name="Liang C."/>
            <person name="Lipzen A."/>
            <person name="Lutzoni F."/>
            <person name="Magnuson J."/>
            <person name="Mondo S."/>
            <person name="Nolan M."/>
            <person name="Ohm R."/>
            <person name="Pangilinan J."/>
            <person name="Park H.-J."/>
            <person name="Ramirez L."/>
            <person name="Alfaro M."/>
            <person name="Sun H."/>
            <person name="Tritt A."/>
            <person name="Yoshinaga Y."/>
            <person name="Zwiers L.-H."/>
            <person name="Turgeon B."/>
            <person name="Goodwin S."/>
            <person name="Spatafora J."/>
            <person name="Crous P."/>
            <person name="Grigoriev I."/>
        </authorList>
    </citation>
    <scope>NUCLEOTIDE SEQUENCE</scope>
    <source>
        <strain evidence="1">CBS 279.74</strain>
    </source>
</reference>
<dbReference type="Proteomes" id="UP000799428">
    <property type="component" value="Unassembled WGS sequence"/>
</dbReference>
<dbReference type="AlphaFoldDB" id="A0A6G1KKI5"/>